<dbReference type="GO" id="GO:0006166">
    <property type="term" value="P:purine ribonucleoside salvage"/>
    <property type="evidence" value="ECO:0007669"/>
    <property type="project" value="UniProtKB-KW"/>
</dbReference>
<proteinExistence type="predicted"/>
<sequence>MTLSEGSEIDYAELVIEILTSLKRFMKFKELESLLGISIPTLWRYIHGDIRPSQERAKNMLLRLLSNDVVNTLLSRILKIVDGNIISLYPIVYNIDVLTFASVDALLWGAEKNFTAVTTVEVDGIPLATLIAKRLGVKLAVVKKKKEIGFSKFIELSYVTSMPPEVVTLYLPEGILDHSDRVLIVDDLARSGRTTSALCELIKRSGAKPAGFYAIIGIDGAWKHHVEQCVGNNYKVLYSIESSG</sequence>
<dbReference type="InterPro" id="IPR001387">
    <property type="entry name" value="Cro/C1-type_HTH"/>
</dbReference>
<dbReference type="SUPFAM" id="SSF53271">
    <property type="entry name" value="PRTase-like"/>
    <property type="match status" value="1"/>
</dbReference>
<protein>
    <recommendedName>
        <fullName evidence="3">Phosphoribosyltransferase domain-containing protein</fullName>
    </recommendedName>
</protein>
<dbReference type="GO" id="GO:0016740">
    <property type="term" value="F:transferase activity"/>
    <property type="evidence" value="ECO:0007669"/>
    <property type="project" value="UniProtKB-KW"/>
</dbReference>
<name>A0A7C2VMB3_9CREN</name>
<organism evidence="4">
    <name type="scientific">Ignisphaera aggregans</name>
    <dbReference type="NCBI Taxonomy" id="334771"/>
    <lineage>
        <taxon>Archaea</taxon>
        <taxon>Thermoproteota</taxon>
        <taxon>Thermoprotei</taxon>
        <taxon>Desulfurococcales</taxon>
        <taxon>Desulfurococcaceae</taxon>
        <taxon>Ignisphaera</taxon>
    </lineage>
</organism>
<dbReference type="Gene3D" id="3.40.50.2020">
    <property type="match status" value="1"/>
</dbReference>
<dbReference type="PANTHER" id="PTHR43864:SF1">
    <property type="entry name" value="XANTHINE PHOSPHORIBOSYLTRANSFERASE"/>
    <property type="match status" value="1"/>
</dbReference>
<evidence type="ECO:0000256" key="1">
    <source>
        <dbReference type="ARBA" id="ARBA00022679"/>
    </source>
</evidence>
<dbReference type="AlphaFoldDB" id="A0A7C2VMB3"/>
<dbReference type="InterPro" id="IPR000836">
    <property type="entry name" value="PRTase_dom"/>
</dbReference>
<dbReference type="Pfam" id="PF00156">
    <property type="entry name" value="Pribosyltran"/>
    <property type="match status" value="1"/>
</dbReference>
<evidence type="ECO:0000259" key="3">
    <source>
        <dbReference type="Pfam" id="PF00156"/>
    </source>
</evidence>
<dbReference type="CDD" id="cd00093">
    <property type="entry name" value="HTH_XRE"/>
    <property type="match status" value="1"/>
</dbReference>
<dbReference type="InterPro" id="IPR050118">
    <property type="entry name" value="Pur/Pyrimidine_PRTase"/>
</dbReference>
<gene>
    <name evidence="4" type="ORF">ENO77_03255</name>
</gene>
<keyword evidence="1" id="KW-0808">Transferase</keyword>
<feature type="domain" description="Phosphoribosyltransferase" evidence="3">
    <location>
        <begin position="111"/>
        <end position="217"/>
    </location>
</feature>
<comment type="caution">
    <text evidence="4">The sequence shown here is derived from an EMBL/GenBank/DDBJ whole genome shotgun (WGS) entry which is preliminary data.</text>
</comment>
<dbReference type="EMBL" id="DSGT01000009">
    <property type="protein sequence ID" value="HEW53167.1"/>
    <property type="molecule type" value="Genomic_DNA"/>
</dbReference>
<evidence type="ECO:0000256" key="2">
    <source>
        <dbReference type="ARBA" id="ARBA00022726"/>
    </source>
</evidence>
<keyword evidence="2" id="KW-0660">Purine salvage</keyword>
<accession>A0A7C2VMB3</accession>
<dbReference type="InterPro" id="IPR029057">
    <property type="entry name" value="PRTase-like"/>
</dbReference>
<reference evidence="4" key="1">
    <citation type="journal article" date="2020" name="mSystems">
        <title>Genome- and Community-Level Interaction Insights into Carbon Utilization and Element Cycling Functions of Hydrothermarchaeota in Hydrothermal Sediment.</title>
        <authorList>
            <person name="Zhou Z."/>
            <person name="Liu Y."/>
            <person name="Xu W."/>
            <person name="Pan J."/>
            <person name="Luo Z.H."/>
            <person name="Li M."/>
        </authorList>
    </citation>
    <scope>NUCLEOTIDE SEQUENCE [LARGE SCALE GENOMIC DNA]</scope>
    <source>
        <strain evidence="4">SpSt-16</strain>
    </source>
</reference>
<dbReference type="PANTHER" id="PTHR43864">
    <property type="entry name" value="HYPOXANTHINE/GUANINE PHOSPHORIBOSYLTRANSFERASE"/>
    <property type="match status" value="1"/>
</dbReference>
<dbReference type="CDD" id="cd06223">
    <property type="entry name" value="PRTases_typeI"/>
    <property type="match status" value="1"/>
</dbReference>
<evidence type="ECO:0000313" key="4">
    <source>
        <dbReference type="EMBL" id="HEW53167.1"/>
    </source>
</evidence>